<comment type="caution">
    <text evidence="4">The sequence shown here is derived from an EMBL/GenBank/DDBJ whole genome shotgun (WGS) entry which is preliminary data.</text>
</comment>
<dbReference type="Gene3D" id="3.20.20.70">
    <property type="entry name" value="Aldolase class I"/>
    <property type="match status" value="1"/>
</dbReference>
<dbReference type="OrthoDB" id="9802281at2"/>
<dbReference type="InterPro" id="IPR006218">
    <property type="entry name" value="DAHP1/KDSA"/>
</dbReference>
<evidence type="ECO:0000313" key="4">
    <source>
        <dbReference type="EMBL" id="PWK50110.1"/>
    </source>
</evidence>
<dbReference type="GO" id="GO:0016740">
    <property type="term" value="F:transferase activity"/>
    <property type="evidence" value="ECO:0007669"/>
    <property type="project" value="UniProtKB-KW"/>
</dbReference>
<evidence type="ECO:0000259" key="2">
    <source>
        <dbReference type="Pfam" id="PF00793"/>
    </source>
</evidence>
<dbReference type="Gene3D" id="3.30.70.1140">
    <property type="entry name" value="Phospho-2-dehydro-3-deoxyheptonate aldolase, domain 1"/>
    <property type="match status" value="1"/>
</dbReference>
<feature type="domain" description="DAHP synthetase I/KDSA" evidence="2">
    <location>
        <begin position="91"/>
        <end position="328"/>
    </location>
</feature>
<keyword evidence="5" id="KW-1185">Reference proteome</keyword>
<dbReference type="AlphaFoldDB" id="A0A316FR22"/>
<dbReference type="NCBIfam" id="NF009239">
    <property type="entry name" value="PRK12595.1"/>
    <property type="match status" value="1"/>
</dbReference>
<dbReference type="RefSeq" id="WP_109763884.1">
    <property type="nucleotide sequence ID" value="NZ_QGGU01000007.1"/>
</dbReference>
<gene>
    <name evidence="4" type="ORF">C8D97_107277</name>
</gene>
<proteinExistence type="predicted"/>
<dbReference type="GO" id="GO:0009073">
    <property type="term" value="P:aromatic amino acid family biosynthetic process"/>
    <property type="evidence" value="ECO:0007669"/>
    <property type="project" value="InterPro"/>
</dbReference>
<dbReference type="InterPro" id="IPR052899">
    <property type="entry name" value="Class-I_DAHP_synthase"/>
</dbReference>
<feature type="domain" description="DAHP synthase ferredoxin-like" evidence="3">
    <location>
        <begin position="1"/>
        <end position="66"/>
    </location>
</feature>
<dbReference type="SUPFAM" id="SSF51569">
    <property type="entry name" value="Aldolase"/>
    <property type="match status" value="1"/>
</dbReference>
<name>A0A316FR22_9GAMM</name>
<sequence>MIIVLKAEATKQDADEILAKIENAGLKPLYMPGTERTVLGALGDERILQGLNITAHPMVDDVKPILASYKRVSRELYPSDSVVHIGNVPFGGEHFSIIGGPCAVEGLDEFRQSASAAVKAGAVALRGGAFKPRTSPYSFQGGGLDALRVMKEIKQELGVPAVTEVMDAADIDMICQHVDALQIGARNMQNFNLLKAVGRTETPVILKRGISATIEETLLAAEYIVDAGNPNVILCERGIRTFETATRNTLDLNAVAFMKRKSHLPVIVDPSHGTGIRELVGPMAKAAVAVGADGVIIEVHHEPKNALSDGQQSLYPEQFAQLMKELDAFITAAGRQTTKRKVA</sequence>
<evidence type="ECO:0000313" key="5">
    <source>
        <dbReference type="Proteomes" id="UP000245790"/>
    </source>
</evidence>
<dbReference type="PANTHER" id="PTHR43018">
    <property type="entry name" value="PHOSPHO-2-DEHYDRO-3-DEOXYHEPTONATE ALDOLASE"/>
    <property type="match status" value="1"/>
</dbReference>
<keyword evidence="1" id="KW-0808">Transferase</keyword>
<dbReference type="InterPro" id="IPR013785">
    <property type="entry name" value="Aldolase_TIM"/>
</dbReference>
<dbReference type="NCBIfam" id="TIGR01361">
    <property type="entry name" value="DAHP_synth_Bsub"/>
    <property type="match status" value="1"/>
</dbReference>
<organism evidence="4 5">
    <name type="scientific">Pleionea mediterranea</name>
    <dbReference type="NCBI Taxonomy" id="523701"/>
    <lineage>
        <taxon>Bacteria</taxon>
        <taxon>Pseudomonadati</taxon>
        <taxon>Pseudomonadota</taxon>
        <taxon>Gammaproteobacteria</taxon>
        <taxon>Oceanospirillales</taxon>
        <taxon>Pleioneaceae</taxon>
        <taxon>Pleionea</taxon>
    </lineage>
</organism>
<dbReference type="Pfam" id="PF18152">
    <property type="entry name" value="DAHP_snth_FXD"/>
    <property type="match status" value="1"/>
</dbReference>
<dbReference type="PANTHER" id="PTHR43018:SF2">
    <property type="entry name" value="PHOSPHO-2-DEHYDRO-3-DEOXYHEPTONATE ALDOLASE"/>
    <property type="match status" value="1"/>
</dbReference>
<evidence type="ECO:0000256" key="1">
    <source>
        <dbReference type="ARBA" id="ARBA00022679"/>
    </source>
</evidence>
<reference evidence="4 5" key="1">
    <citation type="submission" date="2018-05" db="EMBL/GenBank/DDBJ databases">
        <title>Genomic Encyclopedia of Type Strains, Phase IV (KMG-IV): sequencing the most valuable type-strain genomes for metagenomic binning, comparative biology and taxonomic classification.</title>
        <authorList>
            <person name="Goeker M."/>
        </authorList>
    </citation>
    <scope>NUCLEOTIDE SEQUENCE [LARGE SCALE GENOMIC DNA]</scope>
    <source>
        <strain evidence="4 5">DSM 25350</strain>
    </source>
</reference>
<dbReference type="Proteomes" id="UP000245790">
    <property type="component" value="Unassembled WGS sequence"/>
</dbReference>
<dbReference type="Pfam" id="PF00793">
    <property type="entry name" value="DAHP_synth_1"/>
    <property type="match status" value="1"/>
</dbReference>
<dbReference type="InterPro" id="IPR041071">
    <property type="entry name" value="DAHP_snth_FXD"/>
</dbReference>
<accession>A0A316FR22</accession>
<protein>
    <submittedName>
        <fullName evidence="4">3-deoxy-D-arabinoheptulosonate-7-phosphate synthase</fullName>
    </submittedName>
</protein>
<dbReference type="NCBIfam" id="NF006421">
    <property type="entry name" value="PRK08673.1"/>
    <property type="match status" value="1"/>
</dbReference>
<dbReference type="InterPro" id="IPR006268">
    <property type="entry name" value="DAHP_syn_2"/>
</dbReference>
<dbReference type="EMBL" id="QGGU01000007">
    <property type="protein sequence ID" value="PWK50110.1"/>
    <property type="molecule type" value="Genomic_DNA"/>
</dbReference>
<evidence type="ECO:0000259" key="3">
    <source>
        <dbReference type="Pfam" id="PF18152"/>
    </source>
</evidence>
<dbReference type="GO" id="GO:0016832">
    <property type="term" value="F:aldehyde-lyase activity"/>
    <property type="evidence" value="ECO:0007669"/>
    <property type="project" value="InterPro"/>
</dbReference>